<sequence>MGLSRLPVVLRLAQIDIVHQDARHLHLLGLEGFRLDDALHLADDDAAAGLGRLGRRQLAELVALLIDGDVTVFIGHRAANDGDVYPGQPIQQPFLAVDFQQLHQVVLGRAVHPAAAVPGVHHGAQPDLCDHAGLFGRDIAVHGGHYALREIIDFGLILPAELSDAYAAAQHMAAHQSLGQSLVADVVHPPVVAVSDGGREIEGEVPGMTRFQEALFKLHGGLLGKGA</sequence>
<protein>
    <submittedName>
        <fullName evidence="1">Uncharacterized protein</fullName>
    </submittedName>
</protein>
<accession>A0A644ZFW1</accession>
<evidence type="ECO:0000313" key="1">
    <source>
        <dbReference type="EMBL" id="MPM39775.1"/>
    </source>
</evidence>
<proteinExistence type="predicted"/>
<reference evidence="1" key="1">
    <citation type="submission" date="2019-08" db="EMBL/GenBank/DDBJ databases">
        <authorList>
            <person name="Kucharzyk K."/>
            <person name="Murdoch R.W."/>
            <person name="Higgins S."/>
            <person name="Loffler F."/>
        </authorList>
    </citation>
    <scope>NUCLEOTIDE SEQUENCE</scope>
</reference>
<organism evidence="1">
    <name type="scientific">bioreactor metagenome</name>
    <dbReference type="NCBI Taxonomy" id="1076179"/>
    <lineage>
        <taxon>unclassified sequences</taxon>
        <taxon>metagenomes</taxon>
        <taxon>ecological metagenomes</taxon>
    </lineage>
</organism>
<comment type="caution">
    <text evidence="1">The sequence shown here is derived from an EMBL/GenBank/DDBJ whole genome shotgun (WGS) entry which is preliminary data.</text>
</comment>
<dbReference type="EMBL" id="VSSQ01008765">
    <property type="protein sequence ID" value="MPM39775.1"/>
    <property type="molecule type" value="Genomic_DNA"/>
</dbReference>
<gene>
    <name evidence="1" type="ORF">SDC9_86410</name>
</gene>
<name>A0A644ZFW1_9ZZZZ</name>
<dbReference type="AlphaFoldDB" id="A0A644ZFW1"/>